<reference evidence="7 8" key="1">
    <citation type="journal article" date="2021" name="Hortic Res">
        <title>Chromosome-scale assembly of the Dendrobium chrysotoxum genome enhances the understanding of orchid evolution.</title>
        <authorList>
            <person name="Zhang Y."/>
            <person name="Zhang G.Q."/>
            <person name="Zhang D."/>
            <person name="Liu X.D."/>
            <person name="Xu X.Y."/>
            <person name="Sun W.H."/>
            <person name="Yu X."/>
            <person name="Zhu X."/>
            <person name="Wang Z.W."/>
            <person name="Zhao X."/>
            <person name="Zhong W.Y."/>
            <person name="Chen H."/>
            <person name="Yin W.L."/>
            <person name="Huang T."/>
            <person name="Niu S.C."/>
            <person name="Liu Z.J."/>
        </authorList>
    </citation>
    <scope>NUCLEOTIDE SEQUENCE [LARGE SCALE GENOMIC DNA]</scope>
    <source>
        <strain evidence="7">Lindl</strain>
    </source>
</reference>
<keyword evidence="5" id="KW-0804">Transcription</keyword>
<keyword evidence="3" id="KW-0805">Transcription regulation</keyword>
<comment type="subcellular location">
    <subcellularLocation>
        <location evidence="1">Nucleus</location>
    </subcellularLocation>
</comment>
<evidence type="ECO:0000256" key="3">
    <source>
        <dbReference type="ARBA" id="ARBA00023015"/>
    </source>
</evidence>
<keyword evidence="2" id="KW-0677">Repeat</keyword>
<evidence type="ECO:0000256" key="5">
    <source>
        <dbReference type="ARBA" id="ARBA00023163"/>
    </source>
</evidence>
<name>A0AAV7HIJ6_DENCH</name>
<dbReference type="Proteomes" id="UP000775213">
    <property type="component" value="Unassembled WGS sequence"/>
</dbReference>
<organism evidence="7 8">
    <name type="scientific">Dendrobium chrysotoxum</name>
    <name type="common">Orchid</name>
    <dbReference type="NCBI Taxonomy" id="161865"/>
    <lineage>
        <taxon>Eukaryota</taxon>
        <taxon>Viridiplantae</taxon>
        <taxon>Streptophyta</taxon>
        <taxon>Embryophyta</taxon>
        <taxon>Tracheophyta</taxon>
        <taxon>Spermatophyta</taxon>
        <taxon>Magnoliopsida</taxon>
        <taxon>Liliopsida</taxon>
        <taxon>Asparagales</taxon>
        <taxon>Orchidaceae</taxon>
        <taxon>Epidendroideae</taxon>
        <taxon>Malaxideae</taxon>
        <taxon>Dendrobiinae</taxon>
        <taxon>Dendrobium</taxon>
    </lineage>
</organism>
<dbReference type="AlphaFoldDB" id="A0AAV7HIJ6"/>
<evidence type="ECO:0000313" key="7">
    <source>
        <dbReference type="EMBL" id="KAH0468841.1"/>
    </source>
</evidence>
<gene>
    <name evidence="7" type="ORF">IEQ34_002073</name>
</gene>
<dbReference type="PANTHER" id="PTHR47995">
    <property type="entry name" value="TRANSCRIPTION FACTOR MYB33-RELATED"/>
    <property type="match status" value="1"/>
</dbReference>
<accession>A0AAV7HIJ6</accession>
<dbReference type="GO" id="GO:0003677">
    <property type="term" value="F:DNA binding"/>
    <property type="evidence" value="ECO:0007669"/>
    <property type="project" value="UniProtKB-KW"/>
</dbReference>
<evidence type="ECO:0000256" key="1">
    <source>
        <dbReference type="ARBA" id="ARBA00004123"/>
    </source>
</evidence>
<proteinExistence type="predicted"/>
<dbReference type="EMBL" id="JAGFBR010000003">
    <property type="protein sequence ID" value="KAH0468841.1"/>
    <property type="molecule type" value="Genomic_DNA"/>
</dbReference>
<evidence type="ECO:0000256" key="6">
    <source>
        <dbReference type="ARBA" id="ARBA00023242"/>
    </source>
</evidence>
<sequence>MKYSIERMVNQNISNQLEMNQIHAKVMPTDKFSEYCDSSSGMTEDNLRLNMQLFNSNFSIGNDWDFESSAWDNLPSRTNNVIENYWNIRLKRQQRAGLPLYPLDIQRNVVIRNQRRGLMLL</sequence>
<evidence type="ECO:0000313" key="8">
    <source>
        <dbReference type="Proteomes" id="UP000775213"/>
    </source>
</evidence>
<keyword evidence="4" id="KW-0238">DNA-binding</keyword>
<protein>
    <submittedName>
        <fullName evidence="7">Uncharacterized protein</fullName>
    </submittedName>
</protein>
<evidence type="ECO:0000256" key="4">
    <source>
        <dbReference type="ARBA" id="ARBA00023125"/>
    </source>
</evidence>
<evidence type="ECO:0000256" key="2">
    <source>
        <dbReference type="ARBA" id="ARBA00022737"/>
    </source>
</evidence>
<dbReference type="PANTHER" id="PTHR47995:SF18">
    <property type="entry name" value="TRANSCRIPTION FACTOR MYB65"/>
    <property type="match status" value="1"/>
</dbReference>
<keyword evidence="6" id="KW-0539">Nucleus</keyword>
<comment type="caution">
    <text evidence="7">The sequence shown here is derived from an EMBL/GenBank/DDBJ whole genome shotgun (WGS) entry which is preliminary data.</text>
</comment>
<dbReference type="GO" id="GO:0005634">
    <property type="term" value="C:nucleus"/>
    <property type="evidence" value="ECO:0007669"/>
    <property type="project" value="UniProtKB-SubCell"/>
</dbReference>
<keyword evidence="8" id="KW-1185">Reference proteome</keyword>